<accession>A0A0F9AS29</accession>
<name>A0A0F9AS29_9ZZZZ</name>
<protein>
    <submittedName>
        <fullName evidence="1">Uncharacterized protein</fullName>
    </submittedName>
</protein>
<proteinExistence type="predicted"/>
<dbReference type="EMBL" id="LAZR01044520">
    <property type="protein sequence ID" value="KKL04447.1"/>
    <property type="molecule type" value="Genomic_DNA"/>
</dbReference>
<sequence>MKTYTLSIRETGKPVRKDEFLSEEEISSGHGFIAKIRLGDLTTPEEATFLRKVFVLLTEAMEPGVDES</sequence>
<organism evidence="1">
    <name type="scientific">marine sediment metagenome</name>
    <dbReference type="NCBI Taxonomy" id="412755"/>
    <lineage>
        <taxon>unclassified sequences</taxon>
        <taxon>metagenomes</taxon>
        <taxon>ecological metagenomes</taxon>
    </lineage>
</organism>
<evidence type="ECO:0000313" key="1">
    <source>
        <dbReference type="EMBL" id="KKL04447.1"/>
    </source>
</evidence>
<comment type="caution">
    <text evidence="1">The sequence shown here is derived from an EMBL/GenBank/DDBJ whole genome shotgun (WGS) entry which is preliminary data.</text>
</comment>
<gene>
    <name evidence="1" type="ORF">LCGC14_2615970</name>
</gene>
<reference evidence="1" key="1">
    <citation type="journal article" date="2015" name="Nature">
        <title>Complex archaea that bridge the gap between prokaryotes and eukaryotes.</title>
        <authorList>
            <person name="Spang A."/>
            <person name="Saw J.H."/>
            <person name="Jorgensen S.L."/>
            <person name="Zaremba-Niedzwiedzka K."/>
            <person name="Martijn J."/>
            <person name="Lind A.E."/>
            <person name="van Eijk R."/>
            <person name="Schleper C."/>
            <person name="Guy L."/>
            <person name="Ettema T.J."/>
        </authorList>
    </citation>
    <scope>NUCLEOTIDE SEQUENCE</scope>
</reference>
<dbReference type="AlphaFoldDB" id="A0A0F9AS29"/>